<accession>A0ACB8RAK2</accession>
<sequence>MSQSAAIAVAVVRCAIRAMATSEARDRGLLDGTISLLRHRRSSFPQLYARRHKAGRLFGSCRAAITSLHSPFDSVMVRHEVARIGPIPRLRTSILASSQPRGELFYRAFPLCIASNRVASTMRLNDAPRRTDSPNLPCFCVADCAKCTTPTTSRHVVLY</sequence>
<evidence type="ECO:0000313" key="1">
    <source>
        <dbReference type="EMBL" id="KAI0040892.1"/>
    </source>
</evidence>
<dbReference type="EMBL" id="MU276160">
    <property type="protein sequence ID" value="KAI0040892.1"/>
    <property type="molecule type" value="Genomic_DNA"/>
</dbReference>
<name>A0ACB8RAK2_9AGAM</name>
<evidence type="ECO:0000313" key="2">
    <source>
        <dbReference type="Proteomes" id="UP000814033"/>
    </source>
</evidence>
<proteinExistence type="predicted"/>
<organism evidence="1 2">
    <name type="scientific">Auriscalpium vulgare</name>
    <dbReference type="NCBI Taxonomy" id="40419"/>
    <lineage>
        <taxon>Eukaryota</taxon>
        <taxon>Fungi</taxon>
        <taxon>Dikarya</taxon>
        <taxon>Basidiomycota</taxon>
        <taxon>Agaricomycotina</taxon>
        <taxon>Agaricomycetes</taxon>
        <taxon>Russulales</taxon>
        <taxon>Auriscalpiaceae</taxon>
        <taxon>Auriscalpium</taxon>
    </lineage>
</organism>
<dbReference type="Proteomes" id="UP000814033">
    <property type="component" value="Unassembled WGS sequence"/>
</dbReference>
<reference evidence="1" key="2">
    <citation type="journal article" date="2022" name="New Phytol.">
        <title>Evolutionary transition to the ectomycorrhizal habit in the genomes of a hyperdiverse lineage of mushroom-forming fungi.</title>
        <authorList>
            <person name="Looney B."/>
            <person name="Miyauchi S."/>
            <person name="Morin E."/>
            <person name="Drula E."/>
            <person name="Courty P.E."/>
            <person name="Kohler A."/>
            <person name="Kuo A."/>
            <person name="LaButti K."/>
            <person name="Pangilinan J."/>
            <person name="Lipzen A."/>
            <person name="Riley R."/>
            <person name="Andreopoulos W."/>
            <person name="He G."/>
            <person name="Johnson J."/>
            <person name="Nolan M."/>
            <person name="Tritt A."/>
            <person name="Barry K.W."/>
            <person name="Grigoriev I.V."/>
            <person name="Nagy L.G."/>
            <person name="Hibbett D."/>
            <person name="Henrissat B."/>
            <person name="Matheny P.B."/>
            <person name="Labbe J."/>
            <person name="Martin F.M."/>
        </authorList>
    </citation>
    <scope>NUCLEOTIDE SEQUENCE</scope>
    <source>
        <strain evidence="1">FP105234-sp</strain>
    </source>
</reference>
<reference evidence="1" key="1">
    <citation type="submission" date="2021-02" db="EMBL/GenBank/DDBJ databases">
        <authorList>
            <consortium name="DOE Joint Genome Institute"/>
            <person name="Ahrendt S."/>
            <person name="Looney B.P."/>
            <person name="Miyauchi S."/>
            <person name="Morin E."/>
            <person name="Drula E."/>
            <person name="Courty P.E."/>
            <person name="Chicoki N."/>
            <person name="Fauchery L."/>
            <person name="Kohler A."/>
            <person name="Kuo A."/>
            <person name="Labutti K."/>
            <person name="Pangilinan J."/>
            <person name="Lipzen A."/>
            <person name="Riley R."/>
            <person name="Andreopoulos W."/>
            <person name="He G."/>
            <person name="Johnson J."/>
            <person name="Barry K.W."/>
            <person name="Grigoriev I.V."/>
            <person name="Nagy L."/>
            <person name="Hibbett D."/>
            <person name="Henrissat B."/>
            <person name="Matheny P.B."/>
            <person name="Labbe J."/>
            <person name="Martin F."/>
        </authorList>
    </citation>
    <scope>NUCLEOTIDE SEQUENCE</scope>
    <source>
        <strain evidence="1">FP105234-sp</strain>
    </source>
</reference>
<gene>
    <name evidence="1" type="ORF">FA95DRAFT_807141</name>
</gene>
<keyword evidence="2" id="KW-1185">Reference proteome</keyword>
<protein>
    <submittedName>
        <fullName evidence="1">Uncharacterized protein</fullName>
    </submittedName>
</protein>
<comment type="caution">
    <text evidence="1">The sequence shown here is derived from an EMBL/GenBank/DDBJ whole genome shotgun (WGS) entry which is preliminary data.</text>
</comment>